<evidence type="ECO:0000256" key="1">
    <source>
        <dbReference type="ARBA" id="ARBA00020367"/>
    </source>
</evidence>
<evidence type="ECO:0000259" key="3">
    <source>
        <dbReference type="Pfam" id="PF00586"/>
    </source>
</evidence>
<dbReference type="SUPFAM" id="SSF55326">
    <property type="entry name" value="PurM N-terminal domain-like"/>
    <property type="match status" value="1"/>
</dbReference>
<protein>
    <recommendedName>
        <fullName evidence="1">Phosphoribosylformylglycinamidine cyclo-ligase</fullName>
    </recommendedName>
    <alternativeName>
        <fullName evidence="2">AIRS</fullName>
    </alternativeName>
</protein>
<dbReference type="PANTHER" id="PTHR10520:SF12">
    <property type="entry name" value="TRIFUNCTIONAL PURINE BIOSYNTHETIC PROTEIN ADENOSINE-3"/>
    <property type="match status" value="1"/>
</dbReference>
<dbReference type="Proteomes" id="UP000176339">
    <property type="component" value="Unassembled WGS sequence"/>
</dbReference>
<dbReference type="Gene3D" id="3.90.650.10">
    <property type="entry name" value="PurM-like C-terminal domain"/>
    <property type="match status" value="1"/>
</dbReference>
<dbReference type="InterPro" id="IPR016188">
    <property type="entry name" value="PurM-like_N"/>
</dbReference>
<dbReference type="SUPFAM" id="SSF56042">
    <property type="entry name" value="PurM C-terminal domain-like"/>
    <property type="match status" value="1"/>
</dbReference>
<dbReference type="Gene3D" id="3.30.1330.10">
    <property type="entry name" value="PurM-like, N-terminal domain"/>
    <property type="match status" value="1"/>
</dbReference>
<sequence>MKYEDTGVVYELMDPYKRAAQIAARATAGNLTGRGFVELEWTRGESVYVVKQRVTFNTQNDLCIGFVVEGLGTKNIVLDRMRLQAEIRAKAHAALGMDEIDAFRYSANIAIDNAAMVFNDMATLGIRPVVFGQHLAVGASEWFQNQERWNGLIHGTVVACNVVGCTWGCGETPTLKGIVEKDAAELSGSSWGMCTLNQLICCNIAHGDRIILIPSSGVHANGLTMCRSIADSLPKGYYTSMNDGRPFGDGLLQPTALYGPMVEACQNAGAEIHYAVNITGHGWRKLMRAIEPFVYIIDKVPDPQPVFRFIQKHGKASKRDMYADFNMGAGFALFVPPESVPIVEEIGRVKKMPVLDAGYIEKRGDEKRVEIRPIKEVFEGKELEVR</sequence>
<dbReference type="InterPro" id="IPR036676">
    <property type="entry name" value="PurM-like_C_sf"/>
</dbReference>
<accession>A0A1F5P342</accession>
<evidence type="ECO:0000313" key="4">
    <source>
        <dbReference type="EMBL" id="OGE84262.1"/>
    </source>
</evidence>
<name>A0A1F5P342_9BACT</name>
<dbReference type="GO" id="GO:0005829">
    <property type="term" value="C:cytosol"/>
    <property type="evidence" value="ECO:0007669"/>
    <property type="project" value="TreeGrafter"/>
</dbReference>
<dbReference type="InterPro" id="IPR004733">
    <property type="entry name" value="PurM_cligase"/>
</dbReference>
<evidence type="ECO:0000313" key="5">
    <source>
        <dbReference type="Proteomes" id="UP000176339"/>
    </source>
</evidence>
<dbReference type="GO" id="GO:0004641">
    <property type="term" value="F:phosphoribosylformylglycinamidine cyclo-ligase activity"/>
    <property type="evidence" value="ECO:0007669"/>
    <property type="project" value="InterPro"/>
</dbReference>
<organism evidence="4 5">
    <name type="scientific">Candidatus Doudnabacteria bacterium RIFCSPHIGHO2_01_FULL_49_9</name>
    <dbReference type="NCBI Taxonomy" id="1817827"/>
    <lineage>
        <taxon>Bacteria</taxon>
        <taxon>Candidatus Doudnaibacteriota</taxon>
    </lineage>
</organism>
<dbReference type="GO" id="GO:0004637">
    <property type="term" value="F:phosphoribosylamine-glycine ligase activity"/>
    <property type="evidence" value="ECO:0007669"/>
    <property type="project" value="TreeGrafter"/>
</dbReference>
<feature type="domain" description="PurM-like N-terminal" evidence="3">
    <location>
        <begin position="107"/>
        <end position="174"/>
    </location>
</feature>
<comment type="caution">
    <text evidence="4">The sequence shown here is derived from an EMBL/GenBank/DDBJ whole genome shotgun (WGS) entry which is preliminary data.</text>
</comment>
<dbReference type="GO" id="GO:0006189">
    <property type="term" value="P:'de novo' IMP biosynthetic process"/>
    <property type="evidence" value="ECO:0007669"/>
    <property type="project" value="InterPro"/>
</dbReference>
<reference evidence="4 5" key="1">
    <citation type="journal article" date="2016" name="Nat. Commun.">
        <title>Thousands of microbial genomes shed light on interconnected biogeochemical processes in an aquifer system.</title>
        <authorList>
            <person name="Anantharaman K."/>
            <person name="Brown C.T."/>
            <person name="Hug L.A."/>
            <person name="Sharon I."/>
            <person name="Castelle C.J."/>
            <person name="Probst A.J."/>
            <person name="Thomas B.C."/>
            <person name="Singh A."/>
            <person name="Wilkins M.J."/>
            <person name="Karaoz U."/>
            <person name="Brodie E.L."/>
            <person name="Williams K.H."/>
            <person name="Hubbard S.S."/>
            <person name="Banfield J.F."/>
        </authorList>
    </citation>
    <scope>NUCLEOTIDE SEQUENCE [LARGE SCALE GENOMIC DNA]</scope>
</reference>
<dbReference type="PANTHER" id="PTHR10520">
    <property type="entry name" value="TRIFUNCTIONAL PURINE BIOSYNTHETIC PROTEIN ADENOSINE-3-RELATED"/>
    <property type="match status" value="1"/>
</dbReference>
<dbReference type="GO" id="GO:0046084">
    <property type="term" value="P:adenine biosynthetic process"/>
    <property type="evidence" value="ECO:0007669"/>
    <property type="project" value="TreeGrafter"/>
</dbReference>
<dbReference type="AlphaFoldDB" id="A0A1F5P342"/>
<gene>
    <name evidence="4" type="ORF">A2846_02935</name>
</gene>
<proteinExistence type="predicted"/>
<dbReference type="InterPro" id="IPR036921">
    <property type="entry name" value="PurM-like_N_sf"/>
</dbReference>
<dbReference type="Pfam" id="PF00586">
    <property type="entry name" value="AIRS"/>
    <property type="match status" value="1"/>
</dbReference>
<dbReference type="EMBL" id="MFEN01000020">
    <property type="protein sequence ID" value="OGE84262.1"/>
    <property type="molecule type" value="Genomic_DNA"/>
</dbReference>
<evidence type="ECO:0000256" key="2">
    <source>
        <dbReference type="ARBA" id="ARBA00033093"/>
    </source>
</evidence>